<comment type="caution">
    <text evidence="2">The sequence shown here is derived from an EMBL/GenBank/DDBJ whole genome shotgun (WGS) entry which is preliminary data.</text>
</comment>
<sequence length="161" mass="16622">MSNSTAGATTDRRSPLQVAATAVGVVFLLVGILGFIPGITTDYDDLDWAGHHSQAQLLGLFSVSVLHNVVHLAFGLAGVLAARTAASARAYLVGGGVVYLVLWLYGLVVDQNSDANFVPLDTADNWLHFVLGAGMIALGVVLARRPATQAPGAGGQTGILE</sequence>
<dbReference type="EMBL" id="JBEYBR010000043">
    <property type="protein sequence ID" value="MEU2123685.1"/>
    <property type="molecule type" value="Genomic_DNA"/>
</dbReference>
<keyword evidence="1" id="KW-1133">Transmembrane helix</keyword>
<feature type="transmembrane region" description="Helical" evidence="1">
    <location>
        <begin position="88"/>
        <end position="106"/>
    </location>
</feature>
<feature type="transmembrane region" description="Helical" evidence="1">
    <location>
        <begin position="18"/>
        <end position="39"/>
    </location>
</feature>
<gene>
    <name evidence="2" type="ORF">ABZ507_17880</name>
</gene>
<keyword evidence="1" id="KW-0812">Transmembrane</keyword>
<dbReference type="Pfam" id="PF14325">
    <property type="entry name" value="DUF4383"/>
    <property type="match status" value="1"/>
</dbReference>
<dbReference type="RefSeq" id="WP_063018226.1">
    <property type="nucleotide sequence ID" value="NZ_JBEYBM010000001.1"/>
</dbReference>
<organism evidence="2 3">
    <name type="scientific">Nocardia niwae</name>
    <dbReference type="NCBI Taxonomy" id="626084"/>
    <lineage>
        <taxon>Bacteria</taxon>
        <taxon>Bacillati</taxon>
        <taxon>Actinomycetota</taxon>
        <taxon>Actinomycetes</taxon>
        <taxon>Mycobacteriales</taxon>
        <taxon>Nocardiaceae</taxon>
        <taxon>Nocardia</taxon>
    </lineage>
</organism>
<dbReference type="Proteomes" id="UP001550535">
    <property type="component" value="Unassembled WGS sequence"/>
</dbReference>
<keyword evidence="1" id="KW-0472">Membrane</keyword>
<keyword evidence="3" id="KW-1185">Reference proteome</keyword>
<evidence type="ECO:0000313" key="3">
    <source>
        <dbReference type="Proteomes" id="UP001550535"/>
    </source>
</evidence>
<feature type="transmembrane region" description="Helical" evidence="1">
    <location>
        <begin position="59"/>
        <end position="81"/>
    </location>
</feature>
<feature type="transmembrane region" description="Helical" evidence="1">
    <location>
        <begin position="126"/>
        <end position="143"/>
    </location>
</feature>
<evidence type="ECO:0000256" key="1">
    <source>
        <dbReference type="SAM" id="Phobius"/>
    </source>
</evidence>
<reference evidence="2 3" key="1">
    <citation type="submission" date="2024-06" db="EMBL/GenBank/DDBJ databases">
        <title>The Natural Products Discovery Center: Release of the First 8490 Sequenced Strains for Exploring Actinobacteria Biosynthetic Diversity.</title>
        <authorList>
            <person name="Kalkreuter E."/>
            <person name="Kautsar S.A."/>
            <person name="Yang D."/>
            <person name="Bader C.D."/>
            <person name="Teijaro C.N."/>
            <person name="Fluegel L."/>
            <person name="Davis C.M."/>
            <person name="Simpson J.R."/>
            <person name="Lauterbach L."/>
            <person name="Steele A.D."/>
            <person name="Gui C."/>
            <person name="Meng S."/>
            <person name="Li G."/>
            <person name="Viehrig K."/>
            <person name="Ye F."/>
            <person name="Su P."/>
            <person name="Kiefer A.F."/>
            <person name="Nichols A."/>
            <person name="Cepeda A.J."/>
            <person name="Yan W."/>
            <person name="Fan B."/>
            <person name="Jiang Y."/>
            <person name="Adhikari A."/>
            <person name="Zheng C.-J."/>
            <person name="Schuster L."/>
            <person name="Cowan T.M."/>
            <person name="Smanski M.J."/>
            <person name="Chevrette M.G."/>
            <person name="De Carvalho L.P.S."/>
            <person name="Shen B."/>
        </authorList>
    </citation>
    <scope>NUCLEOTIDE SEQUENCE [LARGE SCALE GENOMIC DNA]</scope>
    <source>
        <strain evidence="2 3">NPDC019434</strain>
    </source>
</reference>
<evidence type="ECO:0000313" key="2">
    <source>
        <dbReference type="EMBL" id="MEU2123685.1"/>
    </source>
</evidence>
<protein>
    <submittedName>
        <fullName evidence="2">DUF4383 domain-containing protein</fullName>
    </submittedName>
</protein>
<proteinExistence type="predicted"/>
<accession>A0ABV2XCS7</accession>
<name>A0ABV2XCS7_9NOCA</name>